<gene>
    <name evidence="1" type="ORF">A2Z22_03810</name>
</gene>
<organism evidence="1 2">
    <name type="scientific">Candidatus Woesebacteria bacterium RBG_16_34_12</name>
    <dbReference type="NCBI Taxonomy" id="1802480"/>
    <lineage>
        <taxon>Bacteria</taxon>
        <taxon>Candidatus Woeseibacteriota</taxon>
    </lineage>
</organism>
<protein>
    <submittedName>
        <fullName evidence="1">Uncharacterized protein</fullName>
    </submittedName>
</protein>
<dbReference type="AlphaFoldDB" id="A0A1F7X7B7"/>
<evidence type="ECO:0000313" key="2">
    <source>
        <dbReference type="Proteomes" id="UP000177053"/>
    </source>
</evidence>
<dbReference type="EMBL" id="MGFS01000027">
    <property type="protein sequence ID" value="OGM10966.1"/>
    <property type="molecule type" value="Genomic_DNA"/>
</dbReference>
<reference evidence="1 2" key="1">
    <citation type="journal article" date="2016" name="Nat. Commun.">
        <title>Thousands of microbial genomes shed light on interconnected biogeochemical processes in an aquifer system.</title>
        <authorList>
            <person name="Anantharaman K."/>
            <person name="Brown C.T."/>
            <person name="Hug L.A."/>
            <person name="Sharon I."/>
            <person name="Castelle C.J."/>
            <person name="Probst A.J."/>
            <person name="Thomas B.C."/>
            <person name="Singh A."/>
            <person name="Wilkins M.J."/>
            <person name="Karaoz U."/>
            <person name="Brodie E.L."/>
            <person name="Williams K.H."/>
            <person name="Hubbard S.S."/>
            <person name="Banfield J.F."/>
        </authorList>
    </citation>
    <scope>NUCLEOTIDE SEQUENCE [LARGE SCALE GENOMIC DNA]</scope>
</reference>
<proteinExistence type="predicted"/>
<sequence>MNERKELSDSLPSEWQKNIIIEGSPYRVIALKKKLMSPINRPNCPRCIIDSPSFTNPQCQNCLLLPEDFGRPFTSTN</sequence>
<dbReference type="Proteomes" id="UP000177053">
    <property type="component" value="Unassembled WGS sequence"/>
</dbReference>
<name>A0A1F7X7B7_9BACT</name>
<accession>A0A1F7X7B7</accession>
<evidence type="ECO:0000313" key="1">
    <source>
        <dbReference type="EMBL" id="OGM10966.1"/>
    </source>
</evidence>
<comment type="caution">
    <text evidence="1">The sequence shown here is derived from an EMBL/GenBank/DDBJ whole genome shotgun (WGS) entry which is preliminary data.</text>
</comment>